<evidence type="ECO:0000256" key="7">
    <source>
        <dbReference type="SAM" id="Phobius"/>
    </source>
</evidence>
<dbReference type="InterPro" id="IPR002259">
    <property type="entry name" value="Eqnu_transpt"/>
</dbReference>
<keyword evidence="3" id="KW-0813">Transport</keyword>
<feature type="transmembrane region" description="Helical" evidence="7">
    <location>
        <begin position="288"/>
        <end position="307"/>
    </location>
</feature>
<dbReference type="GO" id="GO:0005337">
    <property type="term" value="F:nucleoside transmembrane transporter activity"/>
    <property type="evidence" value="ECO:0007669"/>
    <property type="project" value="InterPro"/>
</dbReference>
<dbReference type="Pfam" id="PF01733">
    <property type="entry name" value="Nucleoside_tran"/>
    <property type="match status" value="1"/>
</dbReference>
<feature type="transmembrane region" description="Helical" evidence="7">
    <location>
        <begin position="383"/>
        <end position="406"/>
    </location>
</feature>
<name>A0AAV7F4V6_ARIFI</name>
<comment type="subcellular location">
    <subcellularLocation>
        <location evidence="1">Membrane</location>
        <topology evidence="1">Multi-pass membrane protein</topology>
    </subcellularLocation>
</comment>
<feature type="transmembrane region" description="Helical" evidence="7">
    <location>
        <begin position="21"/>
        <end position="45"/>
    </location>
</feature>
<evidence type="ECO:0000256" key="3">
    <source>
        <dbReference type="ARBA" id="ARBA00022448"/>
    </source>
</evidence>
<dbReference type="SUPFAM" id="SSF103473">
    <property type="entry name" value="MFS general substrate transporter"/>
    <property type="match status" value="1"/>
</dbReference>
<evidence type="ECO:0008006" key="10">
    <source>
        <dbReference type="Google" id="ProtNLM"/>
    </source>
</evidence>
<feature type="transmembrane region" description="Helical" evidence="7">
    <location>
        <begin position="190"/>
        <end position="211"/>
    </location>
</feature>
<feature type="transmembrane region" description="Helical" evidence="7">
    <location>
        <begin position="256"/>
        <end position="276"/>
    </location>
</feature>
<organism evidence="8 9">
    <name type="scientific">Aristolochia fimbriata</name>
    <name type="common">White veined hardy Dutchman's pipe vine</name>
    <dbReference type="NCBI Taxonomy" id="158543"/>
    <lineage>
        <taxon>Eukaryota</taxon>
        <taxon>Viridiplantae</taxon>
        <taxon>Streptophyta</taxon>
        <taxon>Embryophyta</taxon>
        <taxon>Tracheophyta</taxon>
        <taxon>Spermatophyta</taxon>
        <taxon>Magnoliopsida</taxon>
        <taxon>Magnoliidae</taxon>
        <taxon>Piperales</taxon>
        <taxon>Aristolochiaceae</taxon>
        <taxon>Aristolochia</taxon>
    </lineage>
</organism>
<evidence type="ECO:0000256" key="2">
    <source>
        <dbReference type="ARBA" id="ARBA00007965"/>
    </source>
</evidence>
<keyword evidence="9" id="KW-1185">Reference proteome</keyword>
<dbReference type="Proteomes" id="UP000825729">
    <property type="component" value="Unassembled WGS sequence"/>
</dbReference>
<proteinExistence type="inferred from homology"/>
<feature type="transmembrane region" description="Helical" evidence="7">
    <location>
        <begin position="349"/>
        <end position="371"/>
    </location>
</feature>
<feature type="transmembrane region" description="Helical" evidence="7">
    <location>
        <begin position="87"/>
        <end position="109"/>
    </location>
</feature>
<evidence type="ECO:0000313" key="8">
    <source>
        <dbReference type="EMBL" id="KAG9455766.1"/>
    </source>
</evidence>
<dbReference type="GO" id="GO:0005886">
    <property type="term" value="C:plasma membrane"/>
    <property type="evidence" value="ECO:0007669"/>
    <property type="project" value="TreeGrafter"/>
</dbReference>
<evidence type="ECO:0000256" key="1">
    <source>
        <dbReference type="ARBA" id="ARBA00004141"/>
    </source>
</evidence>
<comment type="caution">
    <text evidence="8">The sequence shown here is derived from an EMBL/GenBank/DDBJ whole genome shotgun (WGS) entry which is preliminary data.</text>
</comment>
<dbReference type="InterPro" id="IPR036259">
    <property type="entry name" value="MFS_trans_sf"/>
</dbReference>
<keyword evidence="4 7" id="KW-0812">Transmembrane</keyword>
<evidence type="ECO:0000313" key="9">
    <source>
        <dbReference type="Proteomes" id="UP000825729"/>
    </source>
</evidence>
<keyword evidence="6 7" id="KW-0472">Membrane</keyword>
<keyword evidence="5 7" id="KW-1133">Transmembrane helix</keyword>
<dbReference type="AlphaFoldDB" id="A0AAV7F4V6"/>
<evidence type="ECO:0000256" key="4">
    <source>
        <dbReference type="ARBA" id="ARBA00022692"/>
    </source>
</evidence>
<feature type="transmembrane region" description="Helical" evidence="7">
    <location>
        <begin position="319"/>
        <end position="343"/>
    </location>
</feature>
<dbReference type="EMBL" id="JAINDJ010000002">
    <property type="protein sequence ID" value="KAG9455766.1"/>
    <property type="molecule type" value="Genomic_DNA"/>
</dbReference>
<accession>A0AAV7F4V6</accession>
<reference evidence="8 9" key="1">
    <citation type="submission" date="2021-07" db="EMBL/GenBank/DDBJ databases">
        <title>The Aristolochia fimbriata genome: insights into angiosperm evolution, floral development and chemical biosynthesis.</title>
        <authorList>
            <person name="Jiao Y."/>
        </authorList>
    </citation>
    <scope>NUCLEOTIDE SEQUENCE [LARGE SCALE GENOMIC DNA]</scope>
    <source>
        <strain evidence="8">IBCAS-2021</strain>
        <tissue evidence="8">Leaf</tissue>
    </source>
</reference>
<feature type="transmembrane region" description="Helical" evidence="7">
    <location>
        <begin position="57"/>
        <end position="75"/>
    </location>
</feature>
<evidence type="ECO:0000256" key="6">
    <source>
        <dbReference type="ARBA" id="ARBA00023136"/>
    </source>
</evidence>
<gene>
    <name evidence="8" type="ORF">H6P81_000274</name>
</gene>
<evidence type="ECO:0000256" key="5">
    <source>
        <dbReference type="ARBA" id="ARBA00022989"/>
    </source>
</evidence>
<protein>
    <recommendedName>
        <fullName evidence="10">Equilibrative nucleoside transporter</fullName>
    </recommendedName>
</protein>
<sequence length="407" mass="45409">METGKLTEKALEPRDSYNLAYLIHFVLGASNLLPWNAFITAVDYFGYLYPGKHVNKVFSVAYMSSSLLLLLVLICSRKYSRKPGVKLRMNLGFSLFVFSLLTIPIMDWACQSNDKRWDKAYTVTVVVVGICGLADGLIGGTLIGSVGKLPKRYMQATFVGTASSGVLLSFLRLITKASVPQTPRGLRTSAHIYFIVSIIIVQSCIVFNNILDRLPVIQYHRKETHIQSTTSTSTETNANELQLKPRFWDVWKRIQWFTFGLVIIYTVTLSIFPGFITEDVKSKFLSDWYPILLITTYNVSDLVGKCLTASSVPKNTKKVTWFCVARLLFYPLFAACLHGPPFFRMEIPVILLTSALGLTNGYLTSSVMILAPKIVSIEEAETAGMLMALFLGIGLVGGSVLGWFWII</sequence>
<comment type="similarity">
    <text evidence="2">Belongs to the SLC29A/ENT transporter (TC 2.A.57) family.</text>
</comment>
<dbReference type="PANTHER" id="PTHR10332">
    <property type="entry name" value="EQUILIBRATIVE NUCLEOSIDE TRANSPORTER"/>
    <property type="match status" value="1"/>
</dbReference>
<dbReference type="PANTHER" id="PTHR10332:SF77">
    <property type="entry name" value="EQUILIBRATIVE NUCLEOTIDE TRANSPORTER 8"/>
    <property type="match status" value="1"/>
</dbReference>
<feature type="transmembrane region" description="Helical" evidence="7">
    <location>
        <begin position="156"/>
        <end position="175"/>
    </location>
</feature>
<feature type="transmembrane region" description="Helical" evidence="7">
    <location>
        <begin position="121"/>
        <end position="144"/>
    </location>
</feature>
<dbReference type="PIRSF" id="PIRSF016379">
    <property type="entry name" value="ENT"/>
    <property type="match status" value="1"/>
</dbReference>